<evidence type="ECO:0000313" key="1">
    <source>
        <dbReference type="EMBL" id="KAG2404994.1"/>
    </source>
</evidence>
<evidence type="ECO:0000313" key="2">
    <source>
        <dbReference type="Proteomes" id="UP000743370"/>
    </source>
</evidence>
<dbReference type="EMBL" id="JABFOF010000002">
    <property type="protein sequence ID" value="KAG2404994.1"/>
    <property type="molecule type" value="Genomic_DNA"/>
</dbReference>
<dbReference type="Proteomes" id="UP000743370">
    <property type="component" value="Unassembled WGS sequence"/>
</dbReference>
<sequence length="184" mass="20418">MVFVYSCTHVHRWLSGRGCRGRRRCQRVPGHGVGGRGGRGSRDATVLKGVEGEGEETRGFWVTVDDEVREMKADIGGIGFTQRSIGSGMSQTCGSSSHLASKICGCGERLLVLKANTLKNKGDYFIDVEIEVIQTVTTLNGLMKEILKFKEAYKGRVKKLKFVLRRIRGINSDVLHYVNVQDKL</sequence>
<name>A0A8T0KZ79_PHAAN</name>
<proteinExistence type="predicted"/>
<gene>
    <name evidence="1" type="ORF">HKW66_Vig0042490</name>
</gene>
<comment type="caution">
    <text evidence="1">The sequence shown here is derived from an EMBL/GenBank/DDBJ whole genome shotgun (WGS) entry which is preliminary data.</text>
</comment>
<organism evidence="1 2">
    <name type="scientific">Phaseolus angularis</name>
    <name type="common">Azuki bean</name>
    <name type="synonym">Vigna angularis</name>
    <dbReference type="NCBI Taxonomy" id="3914"/>
    <lineage>
        <taxon>Eukaryota</taxon>
        <taxon>Viridiplantae</taxon>
        <taxon>Streptophyta</taxon>
        <taxon>Embryophyta</taxon>
        <taxon>Tracheophyta</taxon>
        <taxon>Spermatophyta</taxon>
        <taxon>Magnoliopsida</taxon>
        <taxon>eudicotyledons</taxon>
        <taxon>Gunneridae</taxon>
        <taxon>Pentapetalae</taxon>
        <taxon>rosids</taxon>
        <taxon>fabids</taxon>
        <taxon>Fabales</taxon>
        <taxon>Fabaceae</taxon>
        <taxon>Papilionoideae</taxon>
        <taxon>50 kb inversion clade</taxon>
        <taxon>NPAAA clade</taxon>
        <taxon>indigoferoid/millettioid clade</taxon>
        <taxon>Phaseoleae</taxon>
        <taxon>Vigna</taxon>
    </lineage>
</organism>
<accession>A0A8T0KZ79</accession>
<dbReference type="AlphaFoldDB" id="A0A8T0KZ79"/>
<protein>
    <submittedName>
        <fullName evidence="1">Uncharacterized protein</fullName>
    </submittedName>
</protein>
<reference evidence="1 2" key="1">
    <citation type="submission" date="2020-05" db="EMBL/GenBank/DDBJ databases">
        <title>Vigna angularis (adzuki bean) Var. LongXiaoDou No. 4 denovo assembly.</title>
        <authorList>
            <person name="Xiang H."/>
        </authorList>
    </citation>
    <scope>NUCLEOTIDE SEQUENCE [LARGE SCALE GENOMIC DNA]</scope>
    <source>
        <tissue evidence="1">Leaf</tissue>
    </source>
</reference>